<proteinExistence type="predicted"/>
<feature type="region of interest" description="Disordered" evidence="1">
    <location>
        <begin position="270"/>
        <end position="307"/>
    </location>
</feature>
<evidence type="ECO:0000313" key="2">
    <source>
        <dbReference type="EMBL" id="OMG89751.1"/>
    </source>
</evidence>
<name>A0A1R1JVS8_ALCXX</name>
<dbReference type="RefSeq" id="WP_076410890.1">
    <property type="nucleotide sequence ID" value="NZ_MJMN01000009.1"/>
</dbReference>
<gene>
    <name evidence="2" type="ORF">BIZ92_23350</name>
</gene>
<organism evidence="2 3">
    <name type="scientific">Alcaligenes xylosoxydans xylosoxydans</name>
    <name type="common">Achromobacter xylosoxidans</name>
    <dbReference type="NCBI Taxonomy" id="85698"/>
    <lineage>
        <taxon>Bacteria</taxon>
        <taxon>Pseudomonadati</taxon>
        <taxon>Pseudomonadota</taxon>
        <taxon>Betaproteobacteria</taxon>
        <taxon>Burkholderiales</taxon>
        <taxon>Alcaligenaceae</taxon>
        <taxon>Achromobacter</taxon>
    </lineage>
</organism>
<evidence type="ECO:0000256" key="1">
    <source>
        <dbReference type="SAM" id="MobiDB-lite"/>
    </source>
</evidence>
<dbReference type="GO" id="GO:0006259">
    <property type="term" value="P:DNA metabolic process"/>
    <property type="evidence" value="ECO:0007669"/>
    <property type="project" value="InterPro"/>
</dbReference>
<dbReference type="InterPro" id="IPR018330">
    <property type="entry name" value="RecT_fam"/>
</dbReference>
<protein>
    <recommendedName>
        <fullName evidence="4">Recombinase RecT</fullName>
    </recommendedName>
</protein>
<dbReference type="EMBL" id="MJMN01000009">
    <property type="protein sequence ID" value="OMG89751.1"/>
    <property type="molecule type" value="Genomic_DNA"/>
</dbReference>
<dbReference type="GO" id="GO:0003677">
    <property type="term" value="F:DNA binding"/>
    <property type="evidence" value="ECO:0007669"/>
    <property type="project" value="InterPro"/>
</dbReference>
<feature type="compositionally biased region" description="Low complexity" evidence="1">
    <location>
        <begin position="277"/>
        <end position="297"/>
    </location>
</feature>
<reference evidence="2 3" key="1">
    <citation type="submission" date="2016-09" db="EMBL/GenBank/DDBJ databases">
        <title>Phylogenomics of Achromobacter.</title>
        <authorList>
            <person name="Jeukens J."/>
            <person name="Freschi L."/>
            <person name="Vincent A.T."/>
            <person name="Emond-Rheault J.-G."/>
            <person name="Kukavica-Ibrulj I."/>
            <person name="Charette S.J."/>
            <person name="Levesque R.C."/>
        </authorList>
    </citation>
    <scope>NUCLEOTIDE SEQUENCE [LARGE SCALE GENOMIC DNA]</scope>
    <source>
        <strain evidence="2 3">AUS488</strain>
    </source>
</reference>
<evidence type="ECO:0000313" key="3">
    <source>
        <dbReference type="Proteomes" id="UP000187251"/>
    </source>
</evidence>
<evidence type="ECO:0008006" key="4">
    <source>
        <dbReference type="Google" id="ProtNLM"/>
    </source>
</evidence>
<sequence>MSDTTTIDQQTTTALDLPAADTSTTGLVLDARNMDSMMRAAEMMAAGRATVPKHLQGNPSDCMAVIMQAMQWNMNPFVVAQKTHLVNGTLGYEAQLVNAVVQSSGAISGRFHYEYKGDGNTLECRVGAVIAGESDITWSEWLKISDVSVKNSPLWKTNPRQQMGYLQVKNWTRAYTPGALLGVYTSDELIDAPPRERDITPKTAAEFAQAAKPQPAAEVDRDQIIRDLEMIARSNDPAEKRTADLTAAWMALGKDGRAAVGRNEITRIEALAKAEDAQPTQPAQTAQQDAPPATQADGDNPFEGVQE</sequence>
<dbReference type="AlphaFoldDB" id="A0A1R1JVS8"/>
<comment type="caution">
    <text evidence="2">The sequence shown here is derived from an EMBL/GenBank/DDBJ whole genome shotgun (WGS) entry which is preliminary data.</text>
</comment>
<dbReference type="Pfam" id="PF03837">
    <property type="entry name" value="RecT"/>
    <property type="match status" value="1"/>
</dbReference>
<dbReference type="Proteomes" id="UP000187251">
    <property type="component" value="Unassembled WGS sequence"/>
</dbReference>
<accession>A0A1R1JVS8</accession>